<dbReference type="Gene3D" id="3.90.190.10">
    <property type="entry name" value="Protein tyrosine phosphatase superfamily"/>
    <property type="match status" value="1"/>
</dbReference>
<evidence type="ECO:0000313" key="2">
    <source>
        <dbReference type="Proteomes" id="UP000649075"/>
    </source>
</evidence>
<evidence type="ECO:0000313" key="1">
    <source>
        <dbReference type="EMBL" id="MBC6012989.1"/>
    </source>
</evidence>
<gene>
    <name evidence="1" type="ORF">H8911_09730</name>
</gene>
<sequence length="99" mass="11545">MMFNNQPFKFKWMIISDVDSYPLLFHCVSEKDRTCALAALIYWVLGVSKECLILDYLISNIAYKNIICKKFKCSSLYLESDFDNYFTIMIECGINIDLG</sequence>
<organism evidence="1 2">
    <name type="scientific">Holdemanella hominis</name>
    <dbReference type="NCBI Taxonomy" id="2764327"/>
    <lineage>
        <taxon>Bacteria</taxon>
        <taxon>Bacillati</taxon>
        <taxon>Bacillota</taxon>
        <taxon>Erysipelotrichia</taxon>
        <taxon>Erysipelotrichales</taxon>
        <taxon>Erysipelotrichaceae</taxon>
        <taxon>Holdemanella</taxon>
    </lineage>
</organism>
<dbReference type="Pfam" id="PF13350">
    <property type="entry name" value="Y_phosphatase3"/>
    <property type="match status" value="1"/>
</dbReference>
<dbReference type="Proteomes" id="UP000649075">
    <property type="component" value="Unassembled WGS sequence"/>
</dbReference>
<accession>A0ABR7KJT0</accession>
<keyword evidence="2" id="KW-1185">Reference proteome</keyword>
<comment type="caution">
    <text evidence="1">The sequence shown here is derived from an EMBL/GenBank/DDBJ whole genome shotgun (WGS) entry which is preliminary data.</text>
</comment>
<dbReference type="SUPFAM" id="SSF52799">
    <property type="entry name" value="(Phosphotyrosine protein) phosphatases II"/>
    <property type="match status" value="1"/>
</dbReference>
<protein>
    <submittedName>
        <fullName evidence="1">Tyrosine-protein phosphatase</fullName>
    </submittedName>
</protein>
<name>A0ABR7KJT0_9FIRM</name>
<dbReference type="InterPro" id="IPR026893">
    <property type="entry name" value="Tyr/Ser_Pase_IphP-type"/>
</dbReference>
<dbReference type="InterPro" id="IPR029021">
    <property type="entry name" value="Prot-tyrosine_phosphatase-like"/>
</dbReference>
<reference evidence="1 2" key="1">
    <citation type="submission" date="2020-08" db="EMBL/GenBank/DDBJ databases">
        <authorList>
            <person name="Liu C."/>
            <person name="Sun Q."/>
        </authorList>
    </citation>
    <scope>NUCLEOTIDE SEQUENCE [LARGE SCALE GENOMIC DNA]</scope>
    <source>
        <strain evidence="1 2">L34</strain>
    </source>
</reference>
<proteinExistence type="predicted"/>
<dbReference type="RefSeq" id="WP_186999512.1">
    <property type="nucleotide sequence ID" value="NZ_JACRWH010000049.1"/>
</dbReference>
<dbReference type="EMBL" id="JACRWH010000049">
    <property type="protein sequence ID" value="MBC6012989.1"/>
    <property type="molecule type" value="Genomic_DNA"/>
</dbReference>